<keyword evidence="2" id="KW-0378">Hydrolase</keyword>
<gene>
    <name evidence="8" type="ORF">ACOF00016_LOCUS6332</name>
</gene>
<feature type="region of interest" description="Disordered" evidence="6">
    <location>
        <begin position="252"/>
        <end position="289"/>
    </location>
</feature>
<comment type="similarity">
    <text evidence="4">Belongs to the TRAFAC class dynamin-like GTPase superfamily. GB1/RHD3 GTPase family.</text>
</comment>
<name>A0A7S3L446_9STRA</name>
<dbReference type="InterPro" id="IPR036543">
    <property type="entry name" value="Guanylate-bd_C_sf"/>
</dbReference>
<feature type="compositionally biased region" description="Low complexity" evidence="6">
    <location>
        <begin position="16"/>
        <end position="30"/>
    </location>
</feature>
<dbReference type="Gene3D" id="3.40.50.300">
    <property type="entry name" value="P-loop containing nucleotide triphosphate hydrolases"/>
    <property type="match status" value="1"/>
</dbReference>
<dbReference type="InterPro" id="IPR015894">
    <property type="entry name" value="Guanylate-bd_N"/>
</dbReference>
<feature type="region of interest" description="Disordered" evidence="6">
    <location>
        <begin position="1"/>
        <end position="30"/>
    </location>
</feature>
<feature type="coiled-coil region" evidence="5">
    <location>
        <begin position="302"/>
        <end position="329"/>
    </location>
</feature>
<organism evidence="8">
    <name type="scientific">Amphora coffeiformis</name>
    <dbReference type="NCBI Taxonomy" id="265554"/>
    <lineage>
        <taxon>Eukaryota</taxon>
        <taxon>Sar</taxon>
        <taxon>Stramenopiles</taxon>
        <taxon>Ochrophyta</taxon>
        <taxon>Bacillariophyta</taxon>
        <taxon>Bacillariophyceae</taxon>
        <taxon>Bacillariophycidae</taxon>
        <taxon>Thalassiophysales</taxon>
        <taxon>Catenulaceae</taxon>
        <taxon>Amphora</taxon>
    </lineage>
</organism>
<feature type="compositionally biased region" description="Basic and acidic residues" evidence="6">
    <location>
        <begin position="255"/>
        <end position="278"/>
    </location>
</feature>
<accession>A0A7S3L446</accession>
<evidence type="ECO:0000256" key="3">
    <source>
        <dbReference type="ARBA" id="ARBA00023134"/>
    </source>
</evidence>
<dbReference type="GO" id="GO:0003924">
    <property type="term" value="F:GTPase activity"/>
    <property type="evidence" value="ECO:0007669"/>
    <property type="project" value="InterPro"/>
</dbReference>
<evidence type="ECO:0000256" key="5">
    <source>
        <dbReference type="SAM" id="Coils"/>
    </source>
</evidence>
<dbReference type="SUPFAM" id="SSF52540">
    <property type="entry name" value="P-loop containing nucleoside triphosphate hydrolases"/>
    <property type="match status" value="1"/>
</dbReference>
<dbReference type="PANTHER" id="PTHR10751">
    <property type="entry name" value="GUANYLATE BINDING PROTEIN"/>
    <property type="match status" value="1"/>
</dbReference>
<feature type="domain" description="GB1/RHD3-type G" evidence="7">
    <location>
        <begin position="80"/>
        <end position="412"/>
    </location>
</feature>
<keyword evidence="5" id="KW-0175">Coiled coil</keyword>
<sequence>MSDSDDVVVVEHPTLTTGDATGDTSAAADADAAVPQLQDEDYEKEERPLQIVSIGTEADAYAFRYDEAAVQTILAQVPANCPVAVLSVVGAFRTGKSFLLSWFLRYLHHLSSASINQDSTSTSTSTNTYTNNNKKKWYDAYQTLGNNGFEWKAGSERNTTGIWMWSRPFLLNRPSDDDVNNNNNNNNPLALLLVDTQGMFDHETTMNLTASIFGFSTLLSSFQIYNVDKRIQEDNLQQLALFSEYARMAMSTDNKNNKNENKTKQADVASKKDKDDNATKNPTRTPPPFQRMEFLVRDWQHFEDEDETLEKMEASMEQYLKQVLQERDAADLKDTRQQIVSCFADISCYGLCHPGFAVTKRKFTGDVTAMEDLFVKLLDRYCQRVMKALQPKQIHGRDLTAVELGSYISAYANLFVKGAHFPTAVTLLEATAATNNTNAANLGFAEYQYRMDRVAGPQASNYMNSEELELEHAAAVRAATRIFDDMATFGSQTAIATSKRTLQDKIHKQYQVYESLNDSRNPLKGMELFLIPLFVALVSYVVKHFLDFTCAPHATLCKVGSEAAGHAYAFGFCFLVIAGAARSHQVKEYTVRFWRAMELLFSGTNTPVAGGGGTKRKAE</sequence>
<proteinExistence type="inferred from homology"/>
<dbReference type="Pfam" id="PF02263">
    <property type="entry name" value="GBP"/>
    <property type="match status" value="1"/>
</dbReference>
<protein>
    <recommendedName>
        <fullName evidence="7">GB1/RHD3-type G domain-containing protein</fullName>
    </recommendedName>
</protein>
<dbReference type="SUPFAM" id="SSF48340">
    <property type="entry name" value="Interferon-induced guanylate-binding protein 1 (GBP1), C-terminal domain"/>
    <property type="match status" value="1"/>
</dbReference>
<evidence type="ECO:0000256" key="4">
    <source>
        <dbReference type="PROSITE-ProRule" id="PRU01052"/>
    </source>
</evidence>
<dbReference type="AlphaFoldDB" id="A0A7S3L446"/>
<dbReference type="InterPro" id="IPR030386">
    <property type="entry name" value="G_GB1_RHD3_dom"/>
</dbReference>
<evidence type="ECO:0000259" key="7">
    <source>
        <dbReference type="PROSITE" id="PS51715"/>
    </source>
</evidence>
<dbReference type="GO" id="GO:0005525">
    <property type="term" value="F:GTP binding"/>
    <property type="evidence" value="ECO:0007669"/>
    <property type="project" value="UniProtKB-KW"/>
</dbReference>
<dbReference type="InterPro" id="IPR027417">
    <property type="entry name" value="P-loop_NTPase"/>
</dbReference>
<evidence type="ECO:0000256" key="6">
    <source>
        <dbReference type="SAM" id="MobiDB-lite"/>
    </source>
</evidence>
<dbReference type="PROSITE" id="PS51715">
    <property type="entry name" value="G_GB1_RHD3"/>
    <property type="match status" value="1"/>
</dbReference>
<evidence type="ECO:0000256" key="2">
    <source>
        <dbReference type="ARBA" id="ARBA00022801"/>
    </source>
</evidence>
<reference evidence="8" key="1">
    <citation type="submission" date="2021-01" db="EMBL/GenBank/DDBJ databases">
        <authorList>
            <person name="Corre E."/>
            <person name="Pelletier E."/>
            <person name="Niang G."/>
            <person name="Scheremetjew M."/>
            <person name="Finn R."/>
            <person name="Kale V."/>
            <person name="Holt S."/>
            <person name="Cochrane G."/>
            <person name="Meng A."/>
            <person name="Brown T."/>
            <person name="Cohen L."/>
        </authorList>
    </citation>
    <scope>NUCLEOTIDE SEQUENCE</scope>
    <source>
        <strain evidence="8">CCMP127</strain>
    </source>
</reference>
<dbReference type="EMBL" id="HBIM01007435">
    <property type="protein sequence ID" value="CAE0408600.1"/>
    <property type="molecule type" value="Transcribed_RNA"/>
</dbReference>
<keyword evidence="3" id="KW-0342">GTP-binding</keyword>
<evidence type="ECO:0000313" key="8">
    <source>
        <dbReference type="EMBL" id="CAE0408600.1"/>
    </source>
</evidence>
<keyword evidence="1" id="KW-0547">Nucleotide-binding</keyword>
<evidence type="ECO:0000256" key="1">
    <source>
        <dbReference type="ARBA" id="ARBA00022741"/>
    </source>
</evidence>
<dbReference type="Gene3D" id="1.20.58.420">
    <property type="entry name" value="AHSP"/>
    <property type="match status" value="1"/>
</dbReference>